<organism evidence="3 4">
    <name type="scientific">Epicoccum nigrum</name>
    <name type="common">Soil fungus</name>
    <name type="synonym">Epicoccum purpurascens</name>
    <dbReference type="NCBI Taxonomy" id="105696"/>
    <lineage>
        <taxon>Eukaryota</taxon>
        <taxon>Fungi</taxon>
        <taxon>Dikarya</taxon>
        <taxon>Ascomycota</taxon>
        <taxon>Pezizomycotina</taxon>
        <taxon>Dothideomycetes</taxon>
        <taxon>Pleosporomycetidae</taxon>
        <taxon>Pleosporales</taxon>
        <taxon>Pleosporineae</taxon>
        <taxon>Didymellaceae</taxon>
        <taxon>Epicoccum</taxon>
    </lineage>
</organism>
<dbReference type="OMA" id="ENTMVRR"/>
<dbReference type="InterPro" id="IPR016181">
    <property type="entry name" value="Acyl_CoA_acyltransferase"/>
</dbReference>
<dbReference type="PROSITE" id="PS51186">
    <property type="entry name" value="GNAT"/>
    <property type="match status" value="1"/>
</dbReference>
<dbReference type="Proteomes" id="UP000193240">
    <property type="component" value="Unassembled WGS sequence"/>
</dbReference>
<reference evidence="3 4" key="1">
    <citation type="journal article" date="2017" name="Genome Announc.">
        <title>Genome sequence of the saprophytic ascomycete Epicoccum nigrum ICMP 19927 strain isolated from New Zealand.</title>
        <authorList>
            <person name="Fokin M."/>
            <person name="Fleetwood D."/>
            <person name="Weir B.S."/>
            <person name="Villas-Boas S.G."/>
        </authorList>
    </citation>
    <scope>NUCLEOTIDE SEQUENCE [LARGE SCALE GENOMIC DNA]</scope>
    <source>
        <strain evidence="3 4">ICMP 19927</strain>
    </source>
</reference>
<gene>
    <name evidence="3" type="ORF">B5807_11762</name>
</gene>
<dbReference type="Pfam" id="PF13673">
    <property type="entry name" value="Acetyltransf_10"/>
    <property type="match status" value="1"/>
</dbReference>
<dbReference type="InParanoid" id="A0A1Y2LHP4"/>
<feature type="region of interest" description="Disordered" evidence="1">
    <location>
        <begin position="1"/>
        <end position="25"/>
    </location>
</feature>
<feature type="region of interest" description="Disordered" evidence="1">
    <location>
        <begin position="244"/>
        <end position="263"/>
    </location>
</feature>
<dbReference type="SUPFAM" id="SSF55729">
    <property type="entry name" value="Acyl-CoA N-acyltransferases (Nat)"/>
    <property type="match status" value="1"/>
</dbReference>
<dbReference type="AlphaFoldDB" id="A0A1Y2LHP4"/>
<feature type="compositionally biased region" description="Polar residues" evidence="1">
    <location>
        <begin position="1"/>
        <end position="18"/>
    </location>
</feature>
<sequence>MTPQLNPHNGDPTKSSPRATKPVDEAKRLAASEITLSPATEQDAHRIAEGVYACFTQESIDKMDPPHLRPPMPIRLQRLAARIAPSFSTPGMHWIKAVHTPTNTIIGAAAWASPDLPVHNIFRRDAFDFYGWAEQRNLSESDMDEMYAHVDEAAWSGTHAKNDEIRATVMGGEEHWYLATLITWPEWQGRGVGRRLLDWGTERADSKGEAIYLEASDMSRRVYEHVGFRLVGEKNFIRRGPRGAEVREADEEGRVGGAEKVGV</sequence>
<feature type="domain" description="N-acetyltransferase" evidence="2">
    <location>
        <begin position="116"/>
        <end position="253"/>
    </location>
</feature>
<dbReference type="InterPro" id="IPR000182">
    <property type="entry name" value="GNAT_dom"/>
</dbReference>
<name>A0A1Y2LHP4_EPING</name>
<evidence type="ECO:0000259" key="2">
    <source>
        <dbReference type="PROSITE" id="PS51186"/>
    </source>
</evidence>
<keyword evidence="4" id="KW-1185">Reference proteome</keyword>
<proteinExistence type="predicted"/>
<accession>A0A1Y2LHP4</accession>
<dbReference type="InterPro" id="IPR052523">
    <property type="entry name" value="Trichothecene_AcTrans"/>
</dbReference>
<dbReference type="PANTHER" id="PTHR42791">
    <property type="entry name" value="GNAT FAMILY ACETYLTRANSFERASE"/>
    <property type="match status" value="1"/>
</dbReference>
<dbReference type="STRING" id="105696.A0A1Y2LHP4"/>
<evidence type="ECO:0000256" key="1">
    <source>
        <dbReference type="SAM" id="MobiDB-lite"/>
    </source>
</evidence>
<evidence type="ECO:0000313" key="3">
    <source>
        <dbReference type="EMBL" id="OSS43553.1"/>
    </source>
</evidence>
<evidence type="ECO:0000313" key="4">
    <source>
        <dbReference type="Proteomes" id="UP000193240"/>
    </source>
</evidence>
<dbReference type="Gene3D" id="3.40.630.30">
    <property type="match status" value="1"/>
</dbReference>
<dbReference type="EMBL" id="KZ107863">
    <property type="protein sequence ID" value="OSS43553.1"/>
    <property type="molecule type" value="Genomic_DNA"/>
</dbReference>
<dbReference type="PANTHER" id="PTHR42791:SF2">
    <property type="entry name" value="N-ACETYLTRANSFERASE DOMAIN-CONTAINING PROTEIN"/>
    <property type="match status" value="1"/>
</dbReference>
<dbReference type="GO" id="GO:0016747">
    <property type="term" value="F:acyltransferase activity, transferring groups other than amino-acyl groups"/>
    <property type="evidence" value="ECO:0007669"/>
    <property type="project" value="InterPro"/>
</dbReference>
<dbReference type="CDD" id="cd04301">
    <property type="entry name" value="NAT_SF"/>
    <property type="match status" value="1"/>
</dbReference>
<protein>
    <recommendedName>
        <fullName evidence="2">N-acetyltransferase domain-containing protein</fullName>
    </recommendedName>
</protein>